<protein>
    <submittedName>
        <fullName evidence="6">ABC transporter related protein</fullName>
    </submittedName>
</protein>
<name>D3F1N1_CONWI</name>
<dbReference type="Proteomes" id="UP000008229">
    <property type="component" value="Chromosome"/>
</dbReference>
<evidence type="ECO:0000259" key="5">
    <source>
        <dbReference type="PROSITE" id="PS50893"/>
    </source>
</evidence>
<dbReference type="HOGENOM" id="CLU_000604_1_2_11"/>
<dbReference type="SMART" id="SM00382">
    <property type="entry name" value="AAA"/>
    <property type="match status" value="1"/>
</dbReference>
<dbReference type="AlphaFoldDB" id="D3F1N1"/>
<dbReference type="GO" id="GO:0016887">
    <property type="term" value="F:ATP hydrolysis activity"/>
    <property type="evidence" value="ECO:0007669"/>
    <property type="project" value="InterPro"/>
</dbReference>
<dbReference type="SUPFAM" id="SSF52540">
    <property type="entry name" value="P-loop containing nucleoside triphosphate hydrolases"/>
    <property type="match status" value="1"/>
</dbReference>
<accession>D3F1N1</accession>
<organism evidence="6 7">
    <name type="scientific">Conexibacter woesei (strain DSM 14684 / CCUG 47730 / CIP 108061 / JCM 11494 / NBRC 100937 / ID131577)</name>
    <dbReference type="NCBI Taxonomy" id="469383"/>
    <lineage>
        <taxon>Bacteria</taxon>
        <taxon>Bacillati</taxon>
        <taxon>Actinomycetota</taxon>
        <taxon>Thermoleophilia</taxon>
        <taxon>Solirubrobacterales</taxon>
        <taxon>Conexibacteraceae</taxon>
        <taxon>Conexibacter</taxon>
    </lineage>
</organism>
<dbReference type="OrthoDB" id="9804819at2"/>
<evidence type="ECO:0000313" key="6">
    <source>
        <dbReference type="EMBL" id="ADB54062.1"/>
    </source>
</evidence>
<dbReference type="InterPro" id="IPR003593">
    <property type="entry name" value="AAA+_ATPase"/>
</dbReference>
<dbReference type="eggNOG" id="COG1131">
    <property type="taxonomic scope" value="Bacteria"/>
</dbReference>
<dbReference type="GO" id="GO:0005524">
    <property type="term" value="F:ATP binding"/>
    <property type="evidence" value="ECO:0007669"/>
    <property type="project" value="UniProtKB-KW"/>
</dbReference>
<feature type="domain" description="ABC transporter" evidence="5">
    <location>
        <begin position="2"/>
        <end position="228"/>
    </location>
</feature>
<dbReference type="Pfam" id="PF00005">
    <property type="entry name" value="ABC_tran"/>
    <property type="match status" value="1"/>
</dbReference>
<dbReference type="STRING" id="469383.Cwoe_5658"/>
<keyword evidence="7" id="KW-1185">Reference proteome</keyword>
<keyword evidence="4" id="KW-0067">ATP-binding</keyword>
<dbReference type="InterPro" id="IPR003439">
    <property type="entry name" value="ABC_transporter-like_ATP-bd"/>
</dbReference>
<reference evidence="6 7" key="1">
    <citation type="journal article" date="2010" name="Stand. Genomic Sci.">
        <title>Complete genome sequence of Conexibacter woesei type strain (ID131577).</title>
        <authorList>
            <person name="Pukall R."/>
            <person name="Lapidus A."/>
            <person name="Glavina Del Rio T."/>
            <person name="Copeland A."/>
            <person name="Tice H."/>
            <person name="Cheng J.-F."/>
            <person name="Lucas S."/>
            <person name="Chen F."/>
            <person name="Nolan M."/>
            <person name="Bruce D."/>
            <person name="Goodwin L."/>
            <person name="Pitluck S."/>
            <person name="Mavromatis K."/>
            <person name="Ivanova N."/>
            <person name="Ovchinnikova G."/>
            <person name="Pati A."/>
            <person name="Chen A."/>
            <person name="Palaniappan K."/>
            <person name="Land M."/>
            <person name="Hauser L."/>
            <person name="Chang Y.-J."/>
            <person name="Jeffries C.D."/>
            <person name="Chain P."/>
            <person name="Meincke L."/>
            <person name="Sims D."/>
            <person name="Brettin T."/>
            <person name="Detter J.C."/>
            <person name="Rohde M."/>
            <person name="Goeker M."/>
            <person name="Bristow J."/>
            <person name="Eisen J.A."/>
            <person name="Markowitz V."/>
            <person name="Kyrpides N.C."/>
            <person name="Klenk H.-P."/>
            <person name="Hugenholtz P."/>
        </authorList>
    </citation>
    <scope>NUCLEOTIDE SEQUENCE [LARGE SCALE GENOMIC DNA]</scope>
    <source>
        <strain evidence="7">DSM 14684 / CIP 108061 / JCM 11494 / NBRC 100937 / ID131577</strain>
    </source>
</reference>
<dbReference type="PANTHER" id="PTHR43335">
    <property type="entry name" value="ABC TRANSPORTER, ATP-BINDING PROTEIN"/>
    <property type="match status" value="1"/>
</dbReference>
<evidence type="ECO:0000313" key="7">
    <source>
        <dbReference type="Proteomes" id="UP000008229"/>
    </source>
</evidence>
<evidence type="ECO:0000256" key="2">
    <source>
        <dbReference type="ARBA" id="ARBA00022448"/>
    </source>
</evidence>
<reference evidence="7" key="2">
    <citation type="submission" date="2010-01" db="EMBL/GenBank/DDBJ databases">
        <title>The complete genome of Conexibacter woesei DSM 14684.</title>
        <authorList>
            <consortium name="US DOE Joint Genome Institute (JGI-PGF)"/>
            <person name="Lucas S."/>
            <person name="Copeland A."/>
            <person name="Lapidus A."/>
            <person name="Glavina del Rio T."/>
            <person name="Dalin E."/>
            <person name="Tice H."/>
            <person name="Bruce D."/>
            <person name="Goodwin L."/>
            <person name="Pitluck S."/>
            <person name="Kyrpides N."/>
            <person name="Mavromatis K."/>
            <person name="Ivanova N."/>
            <person name="Mikhailova N."/>
            <person name="Chertkov O."/>
            <person name="Brettin T."/>
            <person name="Detter J.C."/>
            <person name="Han C."/>
            <person name="Larimer F."/>
            <person name="Land M."/>
            <person name="Hauser L."/>
            <person name="Markowitz V."/>
            <person name="Cheng J.-F."/>
            <person name="Hugenholtz P."/>
            <person name="Woyke T."/>
            <person name="Wu D."/>
            <person name="Pukall R."/>
            <person name="Steenblock K."/>
            <person name="Schneider S."/>
            <person name="Klenk H.-P."/>
            <person name="Eisen J.A."/>
        </authorList>
    </citation>
    <scope>NUCLEOTIDE SEQUENCE [LARGE SCALE GENOMIC DNA]</scope>
    <source>
        <strain evidence="7">DSM 14684 / CIP 108061 / JCM 11494 / NBRC 100937 / ID131577</strain>
    </source>
</reference>
<dbReference type="PROSITE" id="PS50893">
    <property type="entry name" value="ABC_TRANSPORTER_2"/>
    <property type="match status" value="1"/>
</dbReference>
<proteinExistence type="inferred from homology"/>
<keyword evidence="2" id="KW-0813">Transport</keyword>
<dbReference type="Gene3D" id="3.40.50.300">
    <property type="entry name" value="P-loop containing nucleotide triphosphate hydrolases"/>
    <property type="match status" value="1"/>
</dbReference>
<dbReference type="EMBL" id="CP001854">
    <property type="protein sequence ID" value="ADB54062.1"/>
    <property type="molecule type" value="Genomic_DNA"/>
</dbReference>
<dbReference type="RefSeq" id="WP_012937113.1">
    <property type="nucleotide sequence ID" value="NC_013739.1"/>
</dbReference>
<dbReference type="KEGG" id="cwo:Cwoe_5658"/>
<dbReference type="InterPro" id="IPR027417">
    <property type="entry name" value="P-loop_NTPase"/>
</dbReference>
<dbReference type="PANTHER" id="PTHR43335:SF4">
    <property type="entry name" value="ABC TRANSPORTER, ATP-BINDING PROTEIN"/>
    <property type="match status" value="1"/>
</dbReference>
<evidence type="ECO:0000256" key="1">
    <source>
        <dbReference type="ARBA" id="ARBA00005417"/>
    </source>
</evidence>
<comment type="similarity">
    <text evidence="1">Belongs to the ABC transporter superfamily.</text>
</comment>
<sequence length="309" mass="32390">MIESDGLTKRLGGRAVVQDVSFRCEPGTVTGFLGPNGAGKTTTMRMLVGLSEPDAGSATILDTSYRALPNPGRRVGILLDAAAQHAGRRGREALAVSAQLMGVEEQRVDELLDRVGLERSAASKRVRQYSLGMRQRLGLAHALLGDPEVLILDEPANGLDPEGMRWMRELLRDFADRGGTVLLSSHLLREVEAVADRMVIIGNGKIVAQGTRDELLSGGGTLVRASDVTALRAALDIAELAAHPATDGGFLVDAEPEDVGRAALAGGVVLSHLGPSESAGLEKLFFDLTAESPADAAPASDTDLVEASA</sequence>
<evidence type="ECO:0000256" key="4">
    <source>
        <dbReference type="ARBA" id="ARBA00022840"/>
    </source>
</evidence>
<evidence type="ECO:0000256" key="3">
    <source>
        <dbReference type="ARBA" id="ARBA00022741"/>
    </source>
</evidence>
<gene>
    <name evidence="6" type="ordered locus">Cwoe_5658</name>
</gene>
<keyword evidence="3" id="KW-0547">Nucleotide-binding</keyword>